<dbReference type="AlphaFoldDB" id="A0A2B4SXY4"/>
<proteinExistence type="predicted"/>
<comment type="caution">
    <text evidence="2">The sequence shown here is derived from an EMBL/GenBank/DDBJ whole genome shotgun (WGS) entry which is preliminary data.</text>
</comment>
<evidence type="ECO:0000313" key="3">
    <source>
        <dbReference type="Proteomes" id="UP000225706"/>
    </source>
</evidence>
<accession>A0A2B4SXY4</accession>
<dbReference type="Gene3D" id="2.60.40.10">
    <property type="entry name" value="Immunoglobulins"/>
    <property type="match status" value="1"/>
</dbReference>
<keyword evidence="1" id="KW-1133">Transmembrane helix</keyword>
<protein>
    <submittedName>
        <fullName evidence="2">Uncharacterized protein</fullName>
    </submittedName>
</protein>
<organism evidence="2 3">
    <name type="scientific">Stylophora pistillata</name>
    <name type="common">Smooth cauliflower coral</name>
    <dbReference type="NCBI Taxonomy" id="50429"/>
    <lineage>
        <taxon>Eukaryota</taxon>
        <taxon>Metazoa</taxon>
        <taxon>Cnidaria</taxon>
        <taxon>Anthozoa</taxon>
        <taxon>Hexacorallia</taxon>
        <taxon>Scleractinia</taxon>
        <taxon>Astrocoeniina</taxon>
        <taxon>Pocilloporidae</taxon>
        <taxon>Stylophora</taxon>
    </lineage>
</organism>
<name>A0A2B4SXY4_STYPI</name>
<keyword evidence="3" id="KW-1185">Reference proteome</keyword>
<gene>
    <name evidence="2" type="ORF">AWC38_SpisGene1759</name>
</gene>
<keyword evidence="1" id="KW-0812">Transmembrane</keyword>
<evidence type="ECO:0000256" key="1">
    <source>
        <dbReference type="SAM" id="Phobius"/>
    </source>
</evidence>
<evidence type="ECO:0000313" key="2">
    <source>
        <dbReference type="EMBL" id="PFX33418.1"/>
    </source>
</evidence>
<dbReference type="OrthoDB" id="5954448at2759"/>
<dbReference type="InterPro" id="IPR013783">
    <property type="entry name" value="Ig-like_fold"/>
</dbReference>
<dbReference type="Proteomes" id="UP000225706">
    <property type="component" value="Unassembled WGS sequence"/>
</dbReference>
<sequence length="253" mass="27874">MRKRSILWICHVVIYCVTGFTQAIVYPRMIAAPKKPTKAYTGDTVSLRWHYNSGDLKDDLYEVVFGIWKSPGFLKTKLVAVNSSGFSLTRPSYESAVGWAGNLTSSMAVFELYNVKLEDSKKYGIVVEYGLQNTPLTGTVQLQVVSGLQAKLRHTGPPKTATTQQRNVTMAVMSTTYEPGSPETSKEPGVSVPSGESSFKLMVACGVILFGVITLIGVSLWFRRHTENTKCGAHHYSCCKPVKGLVDYQIVSF</sequence>
<feature type="transmembrane region" description="Helical" evidence="1">
    <location>
        <begin position="201"/>
        <end position="222"/>
    </location>
</feature>
<dbReference type="EMBL" id="LSMT01000012">
    <property type="protein sequence ID" value="PFX33418.1"/>
    <property type="molecule type" value="Genomic_DNA"/>
</dbReference>
<reference evidence="3" key="1">
    <citation type="journal article" date="2017" name="bioRxiv">
        <title>Comparative analysis of the genomes of Stylophora pistillata and Acropora digitifera provides evidence for extensive differences between species of corals.</title>
        <authorList>
            <person name="Voolstra C.R."/>
            <person name="Li Y."/>
            <person name="Liew Y.J."/>
            <person name="Baumgarten S."/>
            <person name="Zoccola D."/>
            <person name="Flot J.-F."/>
            <person name="Tambutte S."/>
            <person name="Allemand D."/>
            <person name="Aranda M."/>
        </authorList>
    </citation>
    <scope>NUCLEOTIDE SEQUENCE [LARGE SCALE GENOMIC DNA]</scope>
</reference>
<keyword evidence="1" id="KW-0472">Membrane</keyword>